<dbReference type="PANTHER" id="PTHR14237">
    <property type="entry name" value="MOLYBDOPTERIN COFACTOR SULFURASE MOSC"/>
    <property type="match status" value="1"/>
</dbReference>
<dbReference type="GO" id="GO:0030151">
    <property type="term" value="F:molybdenum ion binding"/>
    <property type="evidence" value="ECO:0007669"/>
    <property type="project" value="InterPro"/>
</dbReference>
<dbReference type="InterPro" id="IPR011037">
    <property type="entry name" value="Pyrv_Knase-like_insert_dom_sf"/>
</dbReference>
<proteinExistence type="predicted"/>
<dbReference type="PROSITE" id="PS51340">
    <property type="entry name" value="MOSC"/>
    <property type="match status" value="1"/>
</dbReference>
<dbReference type="SUPFAM" id="SSF50800">
    <property type="entry name" value="PK beta-barrel domain-like"/>
    <property type="match status" value="1"/>
</dbReference>
<dbReference type="Proteomes" id="UP000799640">
    <property type="component" value="Unassembled WGS sequence"/>
</dbReference>
<dbReference type="Pfam" id="PF03476">
    <property type="entry name" value="MOSC_N"/>
    <property type="match status" value="1"/>
</dbReference>
<protein>
    <submittedName>
        <fullName evidence="3">MOSC-domain-containing protein</fullName>
    </submittedName>
</protein>
<dbReference type="OrthoDB" id="17255at2759"/>
<keyword evidence="4" id="KW-1185">Reference proteome</keyword>
<evidence type="ECO:0000313" key="4">
    <source>
        <dbReference type="Proteomes" id="UP000799640"/>
    </source>
</evidence>
<evidence type="ECO:0000259" key="2">
    <source>
        <dbReference type="PROSITE" id="PS51340"/>
    </source>
</evidence>
<evidence type="ECO:0000313" key="3">
    <source>
        <dbReference type="EMBL" id="KAF2403392.1"/>
    </source>
</evidence>
<dbReference type="AlphaFoldDB" id="A0A6G1I548"/>
<dbReference type="Pfam" id="PF03473">
    <property type="entry name" value="MOSC"/>
    <property type="match status" value="1"/>
</dbReference>
<sequence length="478" mass="52128">MSCPTDAPLRERLASLPADNPSIPWELYLVLPTLIGATLLIPFLYHRAWTSAWHIYALFTQRTLEPTPPPGCSMYGAPGERNPSDGAEAEADPAGGNRIKALFIYPIKSCHPVEVHSAEITPTGFKYDRAFAFAQWTTPTPQAGADLTTPTTASTSPFTDDQADDQFQPPPASGHWAFLTQRSHPRLARVRCEIWLPDSTLKYHSPTDVPLLIIAFPFTPDGLRGTLASLFEKLRRRDKGAEPMLTFHVPLTPSEEDYPAARLRIWRDYPHALDVGRAMSPDVKSKLAYALGVSNDISLFAVHPARSRVLYKCAPGPEVLGRQAAVGFADSYPIHLQNLTSIADTEARVPPGRRYTPDARRFRANIYISGPAPYAEDAWTRVSIAGLPLHVSALTPRCSLPSTHPDSGEKALNEPFGTMVKYRVVDEGSKGPCLGVHLVPGKGAVGGEVRVGDKLEVVGEGGHVYVADPGRGAWRPVV</sequence>
<evidence type="ECO:0000256" key="1">
    <source>
        <dbReference type="SAM" id="MobiDB-lite"/>
    </source>
</evidence>
<dbReference type="PANTHER" id="PTHR14237:SF23">
    <property type="entry name" value="MOSC DOMAIN PROTEIN (AFU_ORTHOLOGUE AFUA_7G05900)"/>
    <property type="match status" value="1"/>
</dbReference>
<dbReference type="SUPFAM" id="SSF141673">
    <property type="entry name" value="MOSC N-terminal domain-like"/>
    <property type="match status" value="1"/>
</dbReference>
<dbReference type="EMBL" id="ML996689">
    <property type="protein sequence ID" value="KAF2403392.1"/>
    <property type="molecule type" value="Genomic_DNA"/>
</dbReference>
<dbReference type="GO" id="GO:0003824">
    <property type="term" value="F:catalytic activity"/>
    <property type="evidence" value="ECO:0007669"/>
    <property type="project" value="InterPro"/>
</dbReference>
<dbReference type="InterPro" id="IPR005302">
    <property type="entry name" value="MoCF_Sase_C"/>
</dbReference>
<gene>
    <name evidence="3" type="ORF">EJ06DRAFT_579444</name>
</gene>
<organism evidence="3 4">
    <name type="scientific">Trichodelitschia bisporula</name>
    <dbReference type="NCBI Taxonomy" id="703511"/>
    <lineage>
        <taxon>Eukaryota</taxon>
        <taxon>Fungi</taxon>
        <taxon>Dikarya</taxon>
        <taxon>Ascomycota</taxon>
        <taxon>Pezizomycotina</taxon>
        <taxon>Dothideomycetes</taxon>
        <taxon>Dothideomycetes incertae sedis</taxon>
        <taxon>Phaeotrichales</taxon>
        <taxon>Phaeotrichaceae</taxon>
        <taxon>Trichodelitschia</taxon>
    </lineage>
</organism>
<feature type="domain" description="MOSC" evidence="2">
    <location>
        <begin position="299"/>
        <end position="458"/>
    </location>
</feature>
<reference evidence="3" key="1">
    <citation type="journal article" date="2020" name="Stud. Mycol.">
        <title>101 Dothideomycetes genomes: a test case for predicting lifestyles and emergence of pathogens.</title>
        <authorList>
            <person name="Haridas S."/>
            <person name="Albert R."/>
            <person name="Binder M."/>
            <person name="Bloem J."/>
            <person name="Labutti K."/>
            <person name="Salamov A."/>
            <person name="Andreopoulos B."/>
            <person name="Baker S."/>
            <person name="Barry K."/>
            <person name="Bills G."/>
            <person name="Bluhm B."/>
            <person name="Cannon C."/>
            <person name="Castanera R."/>
            <person name="Culley D."/>
            <person name="Daum C."/>
            <person name="Ezra D."/>
            <person name="Gonzalez J."/>
            <person name="Henrissat B."/>
            <person name="Kuo A."/>
            <person name="Liang C."/>
            <person name="Lipzen A."/>
            <person name="Lutzoni F."/>
            <person name="Magnuson J."/>
            <person name="Mondo S."/>
            <person name="Nolan M."/>
            <person name="Ohm R."/>
            <person name="Pangilinan J."/>
            <person name="Park H.-J."/>
            <person name="Ramirez L."/>
            <person name="Alfaro M."/>
            <person name="Sun H."/>
            <person name="Tritt A."/>
            <person name="Yoshinaga Y."/>
            <person name="Zwiers L.-H."/>
            <person name="Turgeon B."/>
            <person name="Goodwin S."/>
            <person name="Spatafora J."/>
            <person name="Crous P."/>
            <person name="Grigoriev I."/>
        </authorList>
    </citation>
    <scope>NUCLEOTIDE SEQUENCE</scope>
    <source>
        <strain evidence="3">CBS 262.69</strain>
    </source>
</reference>
<name>A0A6G1I548_9PEZI</name>
<feature type="compositionally biased region" description="Low complexity" evidence="1">
    <location>
        <begin position="148"/>
        <end position="160"/>
    </location>
</feature>
<feature type="region of interest" description="Disordered" evidence="1">
    <location>
        <begin position="141"/>
        <end position="174"/>
    </location>
</feature>
<dbReference type="InterPro" id="IPR005303">
    <property type="entry name" value="MOCOS_middle"/>
</dbReference>
<dbReference type="GO" id="GO:0030170">
    <property type="term" value="F:pyridoxal phosphate binding"/>
    <property type="evidence" value="ECO:0007669"/>
    <property type="project" value="InterPro"/>
</dbReference>
<accession>A0A6G1I548</accession>